<dbReference type="NCBIfam" id="TIGR03519">
    <property type="entry name" value="T9SS_PorP_fam"/>
    <property type="match status" value="1"/>
</dbReference>
<proteinExistence type="predicted"/>
<evidence type="ECO:0000313" key="2">
    <source>
        <dbReference type="EMBL" id="MDI5894164.1"/>
    </source>
</evidence>
<sequence>MKNIFIVIALFFGTEHLLYAQEDGVVSFNLPVRNSLKFNRFLINPTFSFVREQSTIVSFYNKRQWVQFDNAPQTYLVSYSGRFRENEGISVGLFQQNYGVLTTFGAVANFAHNVMFQEDSNLTFGMNVGFYKSGLDKGKVITNYPDPSLESIPSNALITVNPGINYGTAFLDFGLSINNLILYNLKTSKVVEDDPEQSIQAHIMHTGYLDTYGFFDKSKFSALLKTEVKKDKTVVSGLMMFAIPKGIWAQAGYNSVYGISGGLGLNITPKISLEYNFEKGMGNLSNFGSSHEIVFAYKFKSSSYYYGDDEEEGAIISPTEVRKSVPAKESSILSPEDAQKLKELKLALAAQKEERRLQKLKEIADAAAKAKADSLNQTKLAADAKAKADALAKAKLAADAKAKADALAKAKIATDTKPKPDALAQAKLAADAKAKADALAQAKLAADAKAKADALAQAKIAADAKAKADALAQAKLDTDNKAKADALAQAKLAADAKAKADALAQAKLAADNKAKADALAQAKLDTDNKAKADALAQAKLDADAKAKADALAQAKLDADNKAKADALAQAKLAADAKAKADALAQAKLDADNKAKADALAQAKLAADDKVKADALAQAKLDAENKAKLAATPKDATTKSMDDLSKLVEESKNTQQQLLMRLGETVANKEKDLKELKEENDLSEKGIFKEPKPFKSVSAENNALEALKLELVEVNKTQTVKIRELENLYKERLKKVPNKDDETNQYYLKAIETLKQEQLKVLQSNTNLIASLEKIKTDTEIEKKRRIKRAGFENDQSRYLKDKATLSLIKEKTAFSSVPLKAEDFDSGDEQSTMQILKNIKNVESGYYLVVAVHDNVAKRDEFLTKAVAAGQTNIDFFYDINTSKYFIYYNKFDNIEEAKKALESKGSKPYNGKMSLAKIEN</sequence>
<gene>
    <name evidence="2" type="ORF">QLS65_04625</name>
</gene>
<comment type="caution">
    <text evidence="2">The sequence shown here is derived from an EMBL/GenBank/DDBJ whole genome shotgun (WGS) entry which is preliminary data.</text>
</comment>
<dbReference type="EMBL" id="JASCRZ010000001">
    <property type="protein sequence ID" value="MDI5894164.1"/>
    <property type="molecule type" value="Genomic_DNA"/>
</dbReference>
<dbReference type="RefSeq" id="WP_282715532.1">
    <property type="nucleotide sequence ID" value="NZ_JASCRZ010000001.1"/>
</dbReference>
<reference evidence="2 3" key="1">
    <citation type="submission" date="2023-04" db="EMBL/GenBank/DDBJ databases">
        <title>Two novel species of Flavobacterium.</title>
        <authorList>
            <person name="Liu Q."/>
            <person name="Xin Y.-H."/>
        </authorList>
    </citation>
    <scope>NUCLEOTIDE SEQUENCE [LARGE SCALE GENOMIC DNA]</scope>
    <source>
        <strain evidence="2 3">LB1P51</strain>
    </source>
</reference>
<dbReference type="PANTHER" id="PTHR34403:SF8">
    <property type="entry name" value="TOL-PAL SYSTEM PROTEIN TOLA"/>
    <property type="match status" value="1"/>
</dbReference>
<feature type="coiled-coil region" evidence="1">
    <location>
        <begin position="658"/>
        <end position="716"/>
    </location>
</feature>
<feature type="coiled-coil region" evidence="1">
    <location>
        <begin position="341"/>
        <end position="370"/>
    </location>
</feature>
<protein>
    <submittedName>
        <fullName evidence="2">PorP/SprF family type IX secretion system membrane protein</fullName>
    </submittedName>
</protein>
<name>A0ABT6V7F6_9FLAO</name>
<dbReference type="InterPro" id="IPR050972">
    <property type="entry name" value="SDr-like"/>
</dbReference>
<evidence type="ECO:0000256" key="1">
    <source>
        <dbReference type="SAM" id="Coils"/>
    </source>
</evidence>
<dbReference type="Proteomes" id="UP001243403">
    <property type="component" value="Unassembled WGS sequence"/>
</dbReference>
<dbReference type="PANTHER" id="PTHR34403">
    <property type="entry name" value="TOL-PAL SYSTEM PROTEIN TOLA"/>
    <property type="match status" value="1"/>
</dbReference>
<dbReference type="Pfam" id="PF08017">
    <property type="entry name" value="Fibrinogen_BP"/>
    <property type="match status" value="1"/>
</dbReference>
<keyword evidence="3" id="KW-1185">Reference proteome</keyword>
<organism evidence="2 3">
    <name type="scientific">Flavobacterium algoritolerans</name>
    <dbReference type="NCBI Taxonomy" id="3041254"/>
    <lineage>
        <taxon>Bacteria</taxon>
        <taxon>Pseudomonadati</taxon>
        <taxon>Bacteroidota</taxon>
        <taxon>Flavobacteriia</taxon>
        <taxon>Flavobacteriales</taxon>
        <taxon>Flavobacteriaceae</taxon>
        <taxon>Flavobacterium</taxon>
    </lineage>
</organism>
<dbReference type="InterPro" id="IPR012969">
    <property type="entry name" value="Fibrinogen_BP"/>
</dbReference>
<keyword evidence="1" id="KW-0175">Coiled coil</keyword>
<evidence type="ECO:0000313" key="3">
    <source>
        <dbReference type="Proteomes" id="UP001243403"/>
    </source>
</evidence>
<accession>A0ABT6V7F6</accession>
<dbReference type="Pfam" id="PF11751">
    <property type="entry name" value="PorP_SprF"/>
    <property type="match status" value="1"/>
</dbReference>
<dbReference type="InterPro" id="IPR019861">
    <property type="entry name" value="PorP/SprF_Bacteroidetes"/>
</dbReference>